<gene>
    <name evidence="2" type="ORF">HGA08_15340</name>
</gene>
<proteinExistence type="predicted"/>
<dbReference type="Proteomes" id="UP000565711">
    <property type="component" value="Unassembled WGS sequence"/>
</dbReference>
<dbReference type="AlphaFoldDB" id="A0A846XWU4"/>
<evidence type="ECO:0000256" key="1">
    <source>
        <dbReference type="SAM" id="Phobius"/>
    </source>
</evidence>
<evidence type="ECO:0000313" key="2">
    <source>
        <dbReference type="EMBL" id="NKY51593.1"/>
    </source>
</evidence>
<evidence type="ECO:0000313" key="3">
    <source>
        <dbReference type="Proteomes" id="UP000565711"/>
    </source>
</evidence>
<accession>A0A846XWU4</accession>
<protein>
    <submittedName>
        <fullName evidence="2">Uncharacterized protein</fullName>
    </submittedName>
</protein>
<sequence length="58" mass="6527">MARGPGALSDIWIVLGWVVVLGLPFGVLVAVIFWPERVPKDRSVEAIRQRIEAEDELR</sequence>
<keyword evidence="1" id="KW-0812">Transmembrane</keyword>
<reference evidence="2 3" key="1">
    <citation type="submission" date="2020-04" db="EMBL/GenBank/DDBJ databases">
        <title>MicrobeNet Type strains.</title>
        <authorList>
            <person name="Nicholson A.C."/>
        </authorList>
    </citation>
    <scope>NUCLEOTIDE SEQUENCE [LARGE SCALE GENOMIC DNA]</scope>
    <source>
        <strain evidence="2 3">JCM 12354</strain>
    </source>
</reference>
<keyword evidence="1" id="KW-0472">Membrane</keyword>
<feature type="transmembrane region" description="Helical" evidence="1">
    <location>
        <begin position="12"/>
        <end position="34"/>
    </location>
</feature>
<comment type="caution">
    <text evidence="2">The sequence shown here is derived from an EMBL/GenBank/DDBJ whole genome shotgun (WGS) entry which is preliminary data.</text>
</comment>
<organism evidence="2 3">
    <name type="scientific">Nocardia vermiculata</name>
    <dbReference type="NCBI Taxonomy" id="257274"/>
    <lineage>
        <taxon>Bacteria</taxon>
        <taxon>Bacillati</taxon>
        <taxon>Actinomycetota</taxon>
        <taxon>Actinomycetes</taxon>
        <taxon>Mycobacteriales</taxon>
        <taxon>Nocardiaceae</taxon>
        <taxon>Nocardia</taxon>
    </lineage>
</organism>
<name>A0A846XWU4_9NOCA</name>
<keyword evidence="1" id="KW-1133">Transmembrane helix</keyword>
<keyword evidence="3" id="KW-1185">Reference proteome</keyword>
<dbReference type="EMBL" id="JAAXOP010000007">
    <property type="protein sequence ID" value="NKY51593.1"/>
    <property type="molecule type" value="Genomic_DNA"/>
</dbReference>
<dbReference type="RefSeq" id="WP_157102945.1">
    <property type="nucleotide sequence ID" value="NZ_JAAXOP010000007.1"/>
</dbReference>